<dbReference type="RefSeq" id="WP_073092653.1">
    <property type="nucleotide sequence ID" value="NZ_FRBC01000038.1"/>
</dbReference>
<name>A0A1M6XL13_SELRU</name>
<dbReference type="GO" id="GO:0016788">
    <property type="term" value="F:hydrolase activity, acting on ester bonds"/>
    <property type="evidence" value="ECO:0007669"/>
    <property type="project" value="InterPro"/>
</dbReference>
<dbReference type="InterPro" id="IPR053138">
    <property type="entry name" value="N-alpha-Ac-DABA_deacetylase"/>
</dbReference>
<keyword evidence="3" id="KW-0378">Hydrolase</keyword>
<dbReference type="PANTHER" id="PTHR37326">
    <property type="entry name" value="BLL3975 PROTEIN"/>
    <property type="match status" value="1"/>
</dbReference>
<evidence type="ECO:0000259" key="5">
    <source>
        <dbReference type="Pfam" id="PF24827"/>
    </source>
</evidence>
<dbReference type="CDD" id="cd06253">
    <property type="entry name" value="M14_ASTE_ASPA-like"/>
    <property type="match status" value="1"/>
</dbReference>
<dbReference type="SUPFAM" id="SSF53187">
    <property type="entry name" value="Zn-dependent exopeptidases"/>
    <property type="match status" value="1"/>
</dbReference>
<dbReference type="OrthoDB" id="9782876at2"/>
<dbReference type="GO" id="GO:0046872">
    <property type="term" value="F:metal ion binding"/>
    <property type="evidence" value="ECO:0007669"/>
    <property type="project" value="UniProtKB-KW"/>
</dbReference>
<evidence type="ECO:0000256" key="2">
    <source>
        <dbReference type="ARBA" id="ARBA00022723"/>
    </source>
</evidence>
<gene>
    <name evidence="6" type="ORF">SAMN05216582_13819</name>
</gene>
<accession>A0A1M6XL13</accession>
<keyword evidence="2" id="KW-0479">Metal-binding</keyword>
<proteinExistence type="predicted"/>
<organism evidence="6 7">
    <name type="scientific">Selenomonas ruminantium</name>
    <dbReference type="NCBI Taxonomy" id="971"/>
    <lineage>
        <taxon>Bacteria</taxon>
        <taxon>Bacillati</taxon>
        <taxon>Bacillota</taxon>
        <taxon>Negativicutes</taxon>
        <taxon>Selenomonadales</taxon>
        <taxon>Selenomonadaceae</taxon>
        <taxon>Selenomonas</taxon>
    </lineage>
</organism>
<dbReference type="EMBL" id="FRBC01000038">
    <property type="protein sequence ID" value="SHL06495.1"/>
    <property type="molecule type" value="Genomic_DNA"/>
</dbReference>
<dbReference type="PANTHER" id="PTHR37326:SF1">
    <property type="entry name" value="BLL3975 PROTEIN"/>
    <property type="match status" value="1"/>
</dbReference>
<dbReference type="Pfam" id="PF24827">
    <property type="entry name" value="AstE_AspA_cat"/>
    <property type="match status" value="1"/>
</dbReference>
<reference evidence="6 7" key="1">
    <citation type="submission" date="2016-11" db="EMBL/GenBank/DDBJ databases">
        <authorList>
            <person name="Jaros S."/>
            <person name="Januszkiewicz K."/>
            <person name="Wedrychowicz H."/>
        </authorList>
    </citation>
    <scope>NUCLEOTIDE SEQUENCE [LARGE SCALE GENOMIC DNA]</scope>
    <source>
        <strain evidence="6 7">HD4</strain>
    </source>
</reference>
<evidence type="ECO:0000313" key="7">
    <source>
        <dbReference type="Proteomes" id="UP000184263"/>
    </source>
</evidence>
<feature type="domain" description="Succinylglutamate desuccinylase/Aspartoacylase catalytic" evidence="5">
    <location>
        <begin position="29"/>
        <end position="126"/>
    </location>
</feature>
<dbReference type="Proteomes" id="UP000184263">
    <property type="component" value="Unassembled WGS sequence"/>
</dbReference>
<protein>
    <recommendedName>
        <fullName evidence="5">Succinylglutamate desuccinylase/Aspartoacylase catalytic domain-containing protein</fullName>
    </recommendedName>
</protein>
<sequence>MNKELLYNISAMPYRQPIPVYGWRFGGPQRTLAVMGAIRGDEYQQMYIAARLIHRLEKLEASGALSEDAGILVIPCAAQFSLNVSRRFWPLDNTDINRMFPGYEDGETTQRLAHKIFHALQGYHWGIHLTSLYLPGDFVPHIRVMKTGWQKEEEGLDFGLPYLIIRSPRPYDTVTLNYNWQVWETHAFSLYTKENSDIDPVSAEMAVDSILRFLASHGLLQAELPPGQTTVPCDESHMATFYSTQAGLLFPQKYPGDKVVPGDVVARILDPCTTEVREEIKSSVSGEVFFLRSARLLPEHTIVCRIIPGT</sequence>
<comment type="cofactor">
    <cofactor evidence="1">
        <name>Zn(2+)</name>
        <dbReference type="ChEBI" id="CHEBI:29105"/>
    </cofactor>
</comment>
<evidence type="ECO:0000256" key="1">
    <source>
        <dbReference type="ARBA" id="ARBA00001947"/>
    </source>
</evidence>
<keyword evidence="4" id="KW-0862">Zinc</keyword>
<dbReference type="AlphaFoldDB" id="A0A1M6XL13"/>
<dbReference type="Gene3D" id="3.40.630.10">
    <property type="entry name" value="Zn peptidases"/>
    <property type="match status" value="1"/>
</dbReference>
<evidence type="ECO:0000313" key="6">
    <source>
        <dbReference type="EMBL" id="SHL06495.1"/>
    </source>
</evidence>
<evidence type="ECO:0000256" key="4">
    <source>
        <dbReference type="ARBA" id="ARBA00022833"/>
    </source>
</evidence>
<dbReference type="InterPro" id="IPR055438">
    <property type="entry name" value="AstE_AspA_cat"/>
</dbReference>
<evidence type="ECO:0000256" key="3">
    <source>
        <dbReference type="ARBA" id="ARBA00022801"/>
    </source>
</evidence>